<feature type="domain" description="RING-type" evidence="11">
    <location>
        <begin position="252"/>
        <end position="306"/>
    </location>
</feature>
<dbReference type="InterPro" id="IPR031790">
    <property type="entry name" value="Znf-NOSIP"/>
</dbReference>
<organism evidence="12 14">
    <name type="scientific">Cercospora beticola</name>
    <name type="common">Sugarbeet leaf spot fungus</name>
    <dbReference type="NCBI Taxonomy" id="122368"/>
    <lineage>
        <taxon>Eukaryota</taxon>
        <taxon>Fungi</taxon>
        <taxon>Dikarya</taxon>
        <taxon>Ascomycota</taxon>
        <taxon>Pezizomycotina</taxon>
        <taxon>Dothideomycetes</taxon>
        <taxon>Dothideomycetidae</taxon>
        <taxon>Mycosphaerellales</taxon>
        <taxon>Mycosphaerellaceae</taxon>
        <taxon>Cercospora</taxon>
    </lineage>
</organism>
<dbReference type="InterPro" id="IPR027370">
    <property type="entry name" value="Znf-RING_euk"/>
</dbReference>
<dbReference type="FunFam" id="3.30.40.10:FF:000673">
    <property type="entry name" value="RING finger domain protein, putative"/>
    <property type="match status" value="1"/>
</dbReference>
<dbReference type="InterPro" id="IPR016818">
    <property type="entry name" value="NOSIP"/>
</dbReference>
<dbReference type="PANTHER" id="PTHR13063:SF10">
    <property type="entry name" value="NITRIC OXIDE SYNTHASE-INTERACTING PROTEIN"/>
    <property type="match status" value="1"/>
</dbReference>
<dbReference type="PROSITE" id="PS50089">
    <property type="entry name" value="ZF_RING_2"/>
    <property type="match status" value="1"/>
</dbReference>
<dbReference type="Gene3D" id="3.30.40.10">
    <property type="entry name" value="Zinc/RING finger domain, C3HC4 (zinc finger)"/>
    <property type="match status" value="2"/>
</dbReference>
<dbReference type="InterPro" id="IPR001841">
    <property type="entry name" value="Znf_RING"/>
</dbReference>
<evidence type="ECO:0000313" key="15">
    <source>
        <dbReference type="Proteomes" id="UP001302367"/>
    </source>
</evidence>
<keyword evidence="4 8" id="KW-0863">Zinc-finger</keyword>
<dbReference type="Pfam" id="PF15906">
    <property type="entry name" value="zf-NOSIP"/>
    <property type="match status" value="1"/>
</dbReference>
<reference evidence="12 14" key="1">
    <citation type="submission" date="2015-10" db="EMBL/GenBank/DDBJ databases">
        <title>The cercosporin biosynthetic gene cluster was horizontally transferred to several fungal lineages and shown to be expanded in Cercospora beticola based on microsynteny with recipient genomes.</title>
        <authorList>
            <person name="De Jonge R."/>
            <person name="Ebert M.K."/>
            <person name="Suttle J.C."/>
            <person name="Jurick Ii W.M."/>
            <person name="Secor G.A."/>
            <person name="Thomma B.P."/>
            <person name="Van De Peer Y."/>
            <person name="Bolton M.D."/>
        </authorList>
    </citation>
    <scope>NUCLEOTIDE SEQUENCE [LARGE SCALE GENOMIC DNA]</scope>
    <source>
        <strain evidence="12 14">09-40</strain>
    </source>
</reference>
<protein>
    <submittedName>
        <fullName evidence="12">Nitric oxide synthase-interacting protein</fullName>
    </submittedName>
</protein>
<dbReference type="EMBL" id="LKMD01000104">
    <property type="protein sequence ID" value="PIA94637.1"/>
    <property type="molecule type" value="Genomic_DNA"/>
</dbReference>
<dbReference type="PROSITE" id="PS00028">
    <property type="entry name" value="ZINC_FINGER_C2H2_1"/>
    <property type="match status" value="1"/>
</dbReference>
<keyword evidence="3" id="KW-0479">Metal-binding</keyword>
<comment type="subcellular location">
    <subcellularLocation>
        <location evidence="1 7">Nucleus</location>
    </subcellularLocation>
</comment>
<feature type="compositionally biased region" description="Basic and acidic residues" evidence="10">
    <location>
        <begin position="199"/>
        <end position="208"/>
    </location>
</feature>
<feature type="region of interest" description="Disordered" evidence="10">
    <location>
        <begin position="312"/>
        <end position="351"/>
    </location>
</feature>
<dbReference type="Proteomes" id="UP001302367">
    <property type="component" value="Chromosome 6"/>
</dbReference>
<name>A0A2G5HQ01_CERBT</name>
<evidence type="ECO:0000313" key="12">
    <source>
        <dbReference type="EMBL" id="PIA94637.1"/>
    </source>
</evidence>
<dbReference type="InterPro" id="IPR011011">
    <property type="entry name" value="Znf_FYVE_PHD"/>
</dbReference>
<evidence type="ECO:0000256" key="9">
    <source>
        <dbReference type="SAM" id="Coils"/>
    </source>
</evidence>
<evidence type="ECO:0000256" key="7">
    <source>
        <dbReference type="PIRNR" id="PIRNR023577"/>
    </source>
</evidence>
<dbReference type="GO" id="GO:0061630">
    <property type="term" value="F:ubiquitin protein ligase activity"/>
    <property type="evidence" value="ECO:0007669"/>
    <property type="project" value="InterPro"/>
</dbReference>
<evidence type="ECO:0000256" key="1">
    <source>
        <dbReference type="ARBA" id="ARBA00004123"/>
    </source>
</evidence>
<proteinExistence type="inferred from homology"/>
<reference evidence="13 15" key="2">
    <citation type="submission" date="2023-09" db="EMBL/GenBank/DDBJ databases">
        <title>Complete-Gapless Cercospora beticola genome.</title>
        <authorList>
            <person name="Wyatt N.A."/>
            <person name="Spanner R.E."/>
            <person name="Bolton M.D."/>
        </authorList>
    </citation>
    <scope>NUCLEOTIDE SEQUENCE [LARGE SCALE GENOMIC DNA]</scope>
    <source>
        <strain evidence="13">Cb09-40</strain>
    </source>
</reference>
<dbReference type="Proteomes" id="UP000230605">
    <property type="component" value="Chromosome 6"/>
</dbReference>
<keyword evidence="9" id="KW-0175">Coiled coil</keyword>
<evidence type="ECO:0000256" key="5">
    <source>
        <dbReference type="ARBA" id="ARBA00022833"/>
    </source>
</evidence>
<evidence type="ECO:0000259" key="11">
    <source>
        <dbReference type="PROSITE" id="PS50089"/>
    </source>
</evidence>
<sequence>MSHSKRNTSLAFFTAHERNELKGHWGSQSTRLTRDSFLPFGSCQLCLLPARDPVSCSSHGHLYCRECAVSNLLAQNKELKRLKKEAERRKQEDEEEKQLEDAEAQARAIEEFEKVQAGLSARPGATASQNIVGRENGKVVVEQEVEEGAKKGTKRKFELDEEELVRLANEDRDKARKLMDDEKNSKPHLPAFWVAGETPDNKKADSKTIKQHPTCPAASSDKPHDFTLKSLVSIKFTEEASSADSNTKQRSCPACNKALSNSTKAVLAKPCGHVLCKPCSDKFQKAAEKSSHDKEHDDSVRCYVCQEDITPGRKTKRKKDASTGEKESKTERGLVELATDGTGFAGGGKSEVKKHGVAFQC</sequence>
<dbReference type="SUPFAM" id="SSF57903">
    <property type="entry name" value="FYVE/PHD zinc finger"/>
    <property type="match status" value="1"/>
</dbReference>
<dbReference type="InterPro" id="IPR013087">
    <property type="entry name" value="Znf_C2H2_type"/>
</dbReference>
<feature type="compositionally biased region" description="Basic and acidic residues" evidence="10">
    <location>
        <begin position="320"/>
        <end position="334"/>
    </location>
</feature>
<dbReference type="EMBL" id="CP134189">
    <property type="protein sequence ID" value="WPB04973.1"/>
    <property type="molecule type" value="Genomic_DNA"/>
</dbReference>
<dbReference type="InterPro" id="IPR013083">
    <property type="entry name" value="Znf_RING/FYVE/PHD"/>
</dbReference>
<dbReference type="PIRSF" id="PIRSF023577">
    <property type="entry name" value="ENOS_interacting"/>
    <property type="match status" value="1"/>
</dbReference>
<accession>A0A2G5HQ01</accession>
<dbReference type="GO" id="GO:0008270">
    <property type="term" value="F:zinc ion binding"/>
    <property type="evidence" value="ECO:0007669"/>
    <property type="project" value="UniProtKB-KW"/>
</dbReference>
<dbReference type="AlphaFoldDB" id="A0A2G5HQ01"/>
<evidence type="ECO:0000256" key="2">
    <source>
        <dbReference type="ARBA" id="ARBA00008126"/>
    </source>
</evidence>
<dbReference type="PANTHER" id="PTHR13063">
    <property type="entry name" value="ENOS INTERACTING PROTEIN"/>
    <property type="match status" value="1"/>
</dbReference>
<dbReference type="SMART" id="SM00184">
    <property type="entry name" value="RING"/>
    <property type="match status" value="1"/>
</dbReference>
<gene>
    <name evidence="12" type="ORF">CB0940_08397</name>
    <name evidence="13" type="ORF">RHO25_009621</name>
</gene>
<keyword evidence="5" id="KW-0862">Zinc</keyword>
<keyword evidence="15" id="KW-1185">Reference proteome</keyword>
<keyword evidence="6 7" id="KW-0539">Nucleus</keyword>
<evidence type="ECO:0000256" key="3">
    <source>
        <dbReference type="ARBA" id="ARBA00022723"/>
    </source>
</evidence>
<evidence type="ECO:0000256" key="4">
    <source>
        <dbReference type="ARBA" id="ARBA00022771"/>
    </source>
</evidence>
<dbReference type="OrthoDB" id="116827at2759"/>
<feature type="coiled-coil region" evidence="9">
    <location>
        <begin position="65"/>
        <end position="112"/>
    </location>
</feature>
<feature type="region of interest" description="Disordered" evidence="10">
    <location>
        <begin position="191"/>
        <end position="222"/>
    </location>
</feature>
<dbReference type="SUPFAM" id="SSF57850">
    <property type="entry name" value="RING/U-box"/>
    <property type="match status" value="1"/>
</dbReference>
<evidence type="ECO:0000313" key="14">
    <source>
        <dbReference type="Proteomes" id="UP000230605"/>
    </source>
</evidence>
<evidence type="ECO:0000256" key="8">
    <source>
        <dbReference type="PROSITE-ProRule" id="PRU00175"/>
    </source>
</evidence>
<dbReference type="GO" id="GO:0005634">
    <property type="term" value="C:nucleus"/>
    <property type="evidence" value="ECO:0007669"/>
    <property type="project" value="UniProtKB-SubCell"/>
</dbReference>
<comment type="similarity">
    <text evidence="2 7">Belongs to the NOSIP family.</text>
</comment>
<evidence type="ECO:0000313" key="13">
    <source>
        <dbReference type="EMBL" id="WPB04973.1"/>
    </source>
</evidence>
<evidence type="ECO:0000256" key="6">
    <source>
        <dbReference type="ARBA" id="ARBA00023242"/>
    </source>
</evidence>
<dbReference type="Pfam" id="PF13445">
    <property type="entry name" value="zf-RING_UBOX"/>
    <property type="match status" value="1"/>
</dbReference>
<evidence type="ECO:0000256" key="10">
    <source>
        <dbReference type="SAM" id="MobiDB-lite"/>
    </source>
</evidence>